<dbReference type="InterPro" id="IPR011050">
    <property type="entry name" value="Pectin_lyase_fold/virulence"/>
</dbReference>
<dbReference type="InterPro" id="IPR039448">
    <property type="entry name" value="Beta_helix"/>
</dbReference>
<feature type="domain" description="Right handed beta helix" evidence="1">
    <location>
        <begin position="290"/>
        <end position="429"/>
    </location>
</feature>
<dbReference type="NCBIfam" id="TIGR03804">
    <property type="entry name" value="para_beta_helix"/>
    <property type="match status" value="1"/>
</dbReference>
<dbReference type="Proteomes" id="UP000571084">
    <property type="component" value="Unassembled WGS sequence"/>
</dbReference>
<comment type="caution">
    <text evidence="2">The sequence shown here is derived from an EMBL/GenBank/DDBJ whole genome shotgun (WGS) entry which is preliminary data.</text>
</comment>
<sequence length="619" mass="67476">MGTWSLVVARRVKAKAHVWTNHMRNAVQQPKVSWLWFAAVMLWLCCQSTWSMDYYISDQGSDAADGLAAQANSALSSTGPFATFAPLMKLSLRDSNRIFLACGQRFQGPLQLSLQGSAATNLAINGFGTCNPGQRPVIDGRLPAELLNGTGLKTIKQEKPVVQVFSGNTPILRARFPKEGYLIFTPETVSAFDRIPAHLSLNGKDVAGSVLHARTQEWFIEEKIVNGVGGLLDSPLQYPLRPKAGAYLTGKAWMIGEEDGWAYDQSRRSLTVRNTKAQPVSLVSAGPLLQITGKGSVSIRGIAFDAAGGDAISLKLDSTAIISDVVIMRAAGNGISIAGASYAEVTNSRVQDVRLDAIFFAEVARVMVSHNKIVNAGLYLGPAPSLAAINAHRTQAATIDQNEVSGSSYIGIRFSGDAKIRRNFIKGSCRYMSDCSAIYTWRQNVEDRRPPVEVAGNLIVDVRGDTSVKFGVTDYFSGIYLDEFTRNVNVKNNVIFDASQGIYLHNAVQNIVEQNIIGGTDQPLLVSIVSGNFPDGELLFNSIKNNEIFTKKVVWSFVKQKPVSDQITRDTLMEIRLKVTSEKNNGANELVLGCNSVKNAFLSNNEDPTRSLAFVRRCK</sequence>
<dbReference type="RefSeq" id="WP_168055486.1">
    <property type="nucleotide sequence ID" value="NZ_JAAOZT010000006.1"/>
</dbReference>
<evidence type="ECO:0000313" key="2">
    <source>
        <dbReference type="EMBL" id="MBB5199130.1"/>
    </source>
</evidence>
<reference evidence="2 3" key="1">
    <citation type="submission" date="2020-08" db="EMBL/GenBank/DDBJ databases">
        <title>Genomic Encyclopedia of Type Strains, Phase IV (KMG-IV): sequencing the most valuable type-strain genomes for metagenomic binning, comparative biology and taxonomic classification.</title>
        <authorList>
            <person name="Goeker M."/>
        </authorList>
    </citation>
    <scope>NUCLEOTIDE SEQUENCE [LARGE SCALE GENOMIC DNA]</scope>
    <source>
        <strain evidence="2 3">DSM 23240</strain>
    </source>
</reference>
<protein>
    <submittedName>
        <fullName evidence="2">Parallel beta-helix repeat protein</fullName>
    </submittedName>
</protein>
<dbReference type="PANTHER" id="PTHR36453">
    <property type="entry name" value="SECRETED PROTEIN-RELATED"/>
    <property type="match status" value="1"/>
</dbReference>
<evidence type="ECO:0000313" key="3">
    <source>
        <dbReference type="Proteomes" id="UP000571084"/>
    </source>
</evidence>
<dbReference type="InterPro" id="IPR006626">
    <property type="entry name" value="PbH1"/>
</dbReference>
<dbReference type="Gene3D" id="2.160.20.10">
    <property type="entry name" value="Single-stranded right-handed beta-helix, Pectin lyase-like"/>
    <property type="match status" value="1"/>
</dbReference>
<dbReference type="AlphaFoldDB" id="A0A840RRB3"/>
<dbReference type="InterPro" id="IPR022441">
    <property type="entry name" value="Para_beta_helix_rpt-2"/>
</dbReference>
<dbReference type="EMBL" id="JACHHQ010000002">
    <property type="protein sequence ID" value="MBB5199130.1"/>
    <property type="molecule type" value="Genomic_DNA"/>
</dbReference>
<proteinExistence type="predicted"/>
<evidence type="ECO:0000259" key="1">
    <source>
        <dbReference type="Pfam" id="PF13229"/>
    </source>
</evidence>
<dbReference type="SMART" id="SM00710">
    <property type="entry name" value="PbH1"/>
    <property type="match status" value="7"/>
</dbReference>
<accession>A0A840RRB3</accession>
<name>A0A840RRB3_9BURK</name>
<dbReference type="Pfam" id="PF13229">
    <property type="entry name" value="Beta_helix"/>
    <property type="match status" value="1"/>
</dbReference>
<gene>
    <name evidence="2" type="ORF">HNR39_000957</name>
</gene>
<keyword evidence="3" id="KW-1185">Reference proteome</keyword>
<organism evidence="2 3">
    <name type="scientific">Glaciimonas immobilis</name>
    <dbReference type="NCBI Taxonomy" id="728004"/>
    <lineage>
        <taxon>Bacteria</taxon>
        <taxon>Pseudomonadati</taxon>
        <taxon>Pseudomonadota</taxon>
        <taxon>Betaproteobacteria</taxon>
        <taxon>Burkholderiales</taxon>
        <taxon>Oxalobacteraceae</taxon>
        <taxon>Glaciimonas</taxon>
    </lineage>
</organism>
<dbReference type="PANTHER" id="PTHR36453:SF1">
    <property type="entry name" value="RIGHT HANDED BETA HELIX DOMAIN-CONTAINING PROTEIN"/>
    <property type="match status" value="1"/>
</dbReference>
<dbReference type="SUPFAM" id="SSF51126">
    <property type="entry name" value="Pectin lyase-like"/>
    <property type="match status" value="1"/>
</dbReference>
<dbReference type="InterPro" id="IPR012334">
    <property type="entry name" value="Pectin_lyas_fold"/>
</dbReference>